<protein>
    <submittedName>
        <fullName evidence="2">Formyl transferase</fullName>
    </submittedName>
</protein>
<proteinExistence type="predicted"/>
<dbReference type="Proteomes" id="UP000287910">
    <property type="component" value="Unassembled WGS sequence"/>
</dbReference>
<organism evidence="2 3">
    <name type="scientific">Lysinibacillus antri</name>
    <dbReference type="NCBI Taxonomy" id="2498145"/>
    <lineage>
        <taxon>Bacteria</taxon>
        <taxon>Bacillati</taxon>
        <taxon>Bacillota</taxon>
        <taxon>Bacilli</taxon>
        <taxon>Bacillales</taxon>
        <taxon>Bacillaceae</taxon>
        <taxon>Lysinibacillus</taxon>
    </lineage>
</organism>
<dbReference type="GO" id="GO:0004479">
    <property type="term" value="F:methionyl-tRNA formyltransferase activity"/>
    <property type="evidence" value="ECO:0007669"/>
    <property type="project" value="TreeGrafter"/>
</dbReference>
<sequence length="192" mass="22693">MKILYLGPRRKHLIAFLEDFSDVVFQTEDRITLDYLLKDSIDYIVSYGYRHIIAKDIIDFMENKTINLHISYLPWNRGANPNFWSFLDNTKKGVTIHFIDEGIDTGPIIAQKEIIFPEDITLRKSYNILSKEIENLFIEKWPEIRLGKCRPIPQKLEGGTIHFKKDIKEYEYLLTDGWDTPVTKLKEVRKNK</sequence>
<dbReference type="RefSeq" id="WP_126658263.1">
    <property type="nucleotide sequence ID" value="NZ_RYYR01000007.1"/>
</dbReference>
<dbReference type="InterPro" id="IPR002376">
    <property type="entry name" value="Formyl_transf_N"/>
</dbReference>
<gene>
    <name evidence="2" type="ORF">EK386_06690</name>
</gene>
<evidence type="ECO:0000313" key="2">
    <source>
        <dbReference type="EMBL" id="RUL54194.1"/>
    </source>
</evidence>
<name>A0A432LD78_9BACI</name>
<dbReference type="Pfam" id="PF00551">
    <property type="entry name" value="Formyl_trans_N"/>
    <property type="match status" value="1"/>
</dbReference>
<accession>A0A432LD78</accession>
<dbReference type="Gene3D" id="3.40.50.12230">
    <property type="match status" value="1"/>
</dbReference>
<evidence type="ECO:0000259" key="1">
    <source>
        <dbReference type="Pfam" id="PF00551"/>
    </source>
</evidence>
<dbReference type="PANTHER" id="PTHR11138">
    <property type="entry name" value="METHIONYL-TRNA FORMYLTRANSFERASE"/>
    <property type="match status" value="1"/>
</dbReference>
<dbReference type="InterPro" id="IPR036477">
    <property type="entry name" value="Formyl_transf_N_sf"/>
</dbReference>
<comment type="caution">
    <text evidence="2">The sequence shown here is derived from an EMBL/GenBank/DDBJ whole genome shotgun (WGS) entry which is preliminary data.</text>
</comment>
<evidence type="ECO:0000313" key="3">
    <source>
        <dbReference type="Proteomes" id="UP000287910"/>
    </source>
</evidence>
<dbReference type="SUPFAM" id="SSF53328">
    <property type="entry name" value="Formyltransferase"/>
    <property type="match status" value="1"/>
</dbReference>
<dbReference type="EMBL" id="RYYR01000007">
    <property type="protein sequence ID" value="RUL54194.1"/>
    <property type="molecule type" value="Genomic_DNA"/>
</dbReference>
<dbReference type="AlphaFoldDB" id="A0A432LD78"/>
<reference evidence="2 3" key="1">
    <citation type="submission" date="2018-12" db="EMBL/GenBank/DDBJ databases">
        <title>Lysinibacillus antri sp. nov., isolated from a cave soil.</title>
        <authorList>
            <person name="Narsing Rao M.P."/>
            <person name="Zhang H."/>
            <person name="Dong Z.-Y."/>
            <person name="Niu X.-K."/>
            <person name="Zhang K."/>
            <person name="Fang B.-Z."/>
            <person name="Kang Y.-Q."/>
            <person name="Xiao M."/>
            <person name="Li W.-J."/>
        </authorList>
    </citation>
    <scope>NUCLEOTIDE SEQUENCE [LARGE SCALE GENOMIC DNA]</scope>
    <source>
        <strain evidence="2 3">SYSU K30002</strain>
    </source>
</reference>
<keyword evidence="2" id="KW-0808">Transferase</keyword>
<keyword evidence="3" id="KW-1185">Reference proteome</keyword>
<dbReference type="PANTHER" id="PTHR11138:SF5">
    <property type="entry name" value="METHIONYL-TRNA FORMYLTRANSFERASE, MITOCHONDRIAL"/>
    <property type="match status" value="1"/>
</dbReference>
<feature type="domain" description="Formyl transferase N-terminal" evidence="1">
    <location>
        <begin position="34"/>
        <end position="132"/>
    </location>
</feature>
<dbReference type="GO" id="GO:0005829">
    <property type="term" value="C:cytosol"/>
    <property type="evidence" value="ECO:0007669"/>
    <property type="project" value="TreeGrafter"/>
</dbReference>